<dbReference type="InterPro" id="IPR029058">
    <property type="entry name" value="AB_hydrolase_fold"/>
</dbReference>
<dbReference type="Proteomes" id="UP000310039">
    <property type="component" value="Unassembled WGS sequence"/>
</dbReference>
<evidence type="ECO:0000313" key="3">
    <source>
        <dbReference type="Proteomes" id="UP000310039"/>
    </source>
</evidence>
<dbReference type="SUPFAM" id="SSF53474">
    <property type="entry name" value="alpha/beta-Hydrolases"/>
    <property type="match status" value="1"/>
</dbReference>
<gene>
    <name evidence="2" type="ORF">D6C84_10390</name>
</gene>
<dbReference type="InterPro" id="IPR000073">
    <property type="entry name" value="AB_hydrolase_1"/>
</dbReference>
<protein>
    <recommendedName>
        <fullName evidence="1">AB hydrolase-1 domain-containing protein</fullName>
    </recommendedName>
</protein>
<organism evidence="2 3">
    <name type="scientific">Aureobasidium pullulans</name>
    <name type="common">Black yeast</name>
    <name type="synonym">Pullularia pullulans</name>
    <dbReference type="NCBI Taxonomy" id="5580"/>
    <lineage>
        <taxon>Eukaryota</taxon>
        <taxon>Fungi</taxon>
        <taxon>Dikarya</taxon>
        <taxon>Ascomycota</taxon>
        <taxon>Pezizomycotina</taxon>
        <taxon>Dothideomycetes</taxon>
        <taxon>Dothideomycetidae</taxon>
        <taxon>Dothideales</taxon>
        <taxon>Saccotheciaceae</taxon>
        <taxon>Aureobasidium</taxon>
    </lineage>
</organism>
<dbReference type="InterPro" id="IPR052897">
    <property type="entry name" value="Sec-Metab_Biosynth_Hydrolase"/>
</dbReference>
<dbReference type="PANTHER" id="PTHR37017:SF11">
    <property type="entry name" value="ESTERASE_LIPASE_THIOESTERASE DOMAIN-CONTAINING PROTEIN"/>
    <property type="match status" value="1"/>
</dbReference>
<dbReference type="EMBL" id="QZBT01000358">
    <property type="protein sequence ID" value="THZ70763.1"/>
    <property type="molecule type" value="Genomic_DNA"/>
</dbReference>
<sequence>MMSKPSIVLVPGAWHVPAHFSQVIEKLDDQGYVCVGVNLPTNTRDPLVDGRLLGIEDDVAAIRAAVMSQLDTGNDVVVVTHSYSSIPGTAALTGLNLKARKTAGETNGVVGVVIISGFILPPGSTMLTIMGGQLPPQYLVETNTTLPFAGPGAINILYNDIEHNEALKAVWRLEPQSYGVNTSIIPDQVAGITGIPVSYLLCEDDRAVPLVMQNAAVEALQEKGGHVFAEVAKSGHSPFLKMPEETARFIRKAAGEDIETGFSRFVG</sequence>
<comment type="caution">
    <text evidence="2">The sequence shown here is derived from an EMBL/GenBank/DDBJ whole genome shotgun (WGS) entry which is preliminary data.</text>
</comment>
<dbReference type="PANTHER" id="PTHR37017">
    <property type="entry name" value="AB HYDROLASE-1 DOMAIN-CONTAINING PROTEIN-RELATED"/>
    <property type="match status" value="1"/>
</dbReference>
<dbReference type="Gene3D" id="3.40.50.1820">
    <property type="entry name" value="alpha/beta hydrolase"/>
    <property type="match status" value="1"/>
</dbReference>
<name>A0A4S9WZB7_AURPU</name>
<evidence type="ECO:0000259" key="1">
    <source>
        <dbReference type="Pfam" id="PF12697"/>
    </source>
</evidence>
<dbReference type="Pfam" id="PF12697">
    <property type="entry name" value="Abhydrolase_6"/>
    <property type="match status" value="1"/>
</dbReference>
<evidence type="ECO:0000313" key="2">
    <source>
        <dbReference type="EMBL" id="THZ70763.1"/>
    </source>
</evidence>
<dbReference type="AlphaFoldDB" id="A0A4S9WZB7"/>
<accession>A0A4S9WZB7</accession>
<feature type="domain" description="AB hydrolase-1" evidence="1">
    <location>
        <begin position="7"/>
        <end position="248"/>
    </location>
</feature>
<proteinExistence type="predicted"/>
<reference evidence="2 3" key="1">
    <citation type="submission" date="2018-10" db="EMBL/GenBank/DDBJ databases">
        <title>Fifty Aureobasidium pullulans genomes reveal a recombining polyextremotolerant generalist.</title>
        <authorList>
            <person name="Gostincar C."/>
            <person name="Turk M."/>
            <person name="Zajc J."/>
            <person name="Gunde-Cimerman N."/>
        </authorList>
    </citation>
    <scope>NUCLEOTIDE SEQUENCE [LARGE SCALE GENOMIC DNA]</scope>
    <source>
        <strain evidence="2 3">EXF-3403</strain>
    </source>
</reference>